<gene>
    <name evidence="1" type="ORF">HD599_002503</name>
</gene>
<evidence type="ECO:0000313" key="1">
    <source>
        <dbReference type="EMBL" id="MBB5844180.1"/>
    </source>
</evidence>
<evidence type="ECO:0000313" key="2">
    <source>
        <dbReference type="Proteomes" id="UP000536685"/>
    </source>
</evidence>
<protein>
    <submittedName>
        <fullName evidence="1">Uncharacterized protein</fullName>
    </submittedName>
</protein>
<reference evidence="1 2" key="1">
    <citation type="submission" date="2020-08" db="EMBL/GenBank/DDBJ databases">
        <title>Sequencing the genomes of 1000 actinobacteria strains.</title>
        <authorList>
            <person name="Klenk H.-P."/>
        </authorList>
    </citation>
    <scope>NUCLEOTIDE SEQUENCE [LARGE SCALE GENOMIC DNA]</scope>
    <source>
        <strain evidence="1 2">DSM 105784</strain>
    </source>
</reference>
<organism evidence="1 2">
    <name type="scientific">Conyzicola lurida</name>
    <dbReference type="NCBI Taxonomy" id="1172621"/>
    <lineage>
        <taxon>Bacteria</taxon>
        <taxon>Bacillati</taxon>
        <taxon>Actinomycetota</taxon>
        <taxon>Actinomycetes</taxon>
        <taxon>Micrococcales</taxon>
        <taxon>Microbacteriaceae</taxon>
        <taxon>Conyzicola</taxon>
    </lineage>
</organism>
<dbReference type="RefSeq" id="WP_184238082.1">
    <property type="nucleotide sequence ID" value="NZ_JACHMJ010000001.1"/>
</dbReference>
<accession>A0A841AJU2</accession>
<proteinExistence type="predicted"/>
<comment type="caution">
    <text evidence="1">The sequence shown here is derived from an EMBL/GenBank/DDBJ whole genome shotgun (WGS) entry which is preliminary data.</text>
</comment>
<sequence length="76" mass="8711">MAAEIAEIQFSNDAHIWRLFSPDREKALEMPGFVSIHNDDDAERVTAILHGWGWKVVGMDWNDAPDGWVVPVQRHK</sequence>
<name>A0A841AJU2_9MICO</name>
<dbReference type="EMBL" id="JACHMJ010000001">
    <property type="protein sequence ID" value="MBB5844180.1"/>
    <property type="molecule type" value="Genomic_DNA"/>
</dbReference>
<dbReference type="Proteomes" id="UP000536685">
    <property type="component" value="Unassembled WGS sequence"/>
</dbReference>
<dbReference type="AlphaFoldDB" id="A0A841AJU2"/>
<keyword evidence="2" id="KW-1185">Reference proteome</keyword>